<dbReference type="AlphaFoldDB" id="A0A1H5YGF5"/>
<dbReference type="InterPro" id="IPR025316">
    <property type="entry name" value="DUF4221"/>
</dbReference>
<gene>
    <name evidence="1" type="ORF">SAMN03080598_02988</name>
</gene>
<proteinExistence type="predicted"/>
<evidence type="ECO:0008006" key="3">
    <source>
        <dbReference type="Google" id="ProtNLM"/>
    </source>
</evidence>
<evidence type="ECO:0000313" key="1">
    <source>
        <dbReference type="EMBL" id="SEG23161.1"/>
    </source>
</evidence>
<reference evidence="2" key="1">
    <citation type="submission" date="2016-10" db="EMBL/GenBank/DDBJ databases">
        <authorList>
            <person name="Varghese N."/>
            <person name="Submissions S."/>
        </authorList>
    </citation>
    <scope>NUCLEOTIDE SEQUENCE [LARGE SCALE GENOMIC DNA]</scope>
    <source>
        <strain evidence="2">DSM 17298</strain>
    </source>
</reference>
<evidence type="ECO:0000313" key="2">
    <source>
        <dbReference type="Proteomes" id="UP000236736"/>
    </source>
</evidence>
<protein>
    <recommendedName>
        <fullName evidence="3">TolB-like 6-blade propeller-like</fullName>
    </recommendedName>
</protein>
<dbReference type="STRING" id="1120964.GCA_001313265_03377"/>
<sequence length="372" mass="43092">MYVFLSCQRKYTEIENNEALYAIDTVKIDSKGHLLDLNRFILISDLDDEEKSLFLYNAFDHSIDEINLDRLDFANKYFFEKEGPNGTGESFYSLNHLKGGFFFIKSYNKSAIFDKNGVLVKRVDWVNSIDSIGSIYGQQPENEILISSSDLKVFGLDFDDKNRKIHFDILSIVDNSIKRLDLDSEKSYGCFVLEGEDSQGHFFVKPHVYLSSENNLAIISHDFSNELILYDSVGEFVKKINYESRFTPSSAKSINGKTITSREHAGKEFQYFLEQVRFYPPVWDNVKKRYLRLSKITVFSDDRINGSFLPEVLKTSVFLSVFDSDFTLIYELAIPGLNYNFGKYFSKDGKFWIYQNFSDDLGFVIIEIKDLN</sequence>
<organism evidence="1 2">
    <name type="scientific">Algoriphagus boritolerans DSM 17298 = JCM 18970</name>
    <dbReference type="NCBI Taxonomy" id="1120964"/>
    <lineage>
        <taxon>Bacteria</taxon>
        <taxon>Pseudomonadati</taxon>
        <taxon>Bacteroidota</taxon>
        <taxon>Cytophagia</taxon>
        <taxon>Cytophagales</taxon>
        <taxon>Cyclobacteriaceae</taxon>
        <taxon>Algoriphagus</taxon>
    </lineage>
</organism>
<dbReference type="EMBL" id="FNVR01000019">
    <property type="protein sequence ID" value="SEG23161.1"/>
    <property type="molecule type" value="Genomic_DNA"/>
</dbReference>
<keyword evidence="2" id="KW-1185">Reference proteome</keyword>
<name>A0A1H5YGF5_9BACT</name>
<accession>A0A1H5YGF5</accession>
<dbReference type="Proteomes" id="UP000236736">
    <property type="component" value="Unassembled WGS sequence"/>
</dbReference>
<dbReference type="Pfam" id="PF13970">
    <property type="entry name" value="DUF4221"/>
    <property type="match status" value="1"/>
</dbReference>